<evidence type="ECO:0000259" key="1">
    <source>
        <dbReference type="Pfam" id="PF07762"/>
    </source>
</evidence>
<reference evidence="2" key="1">
    <citation type="journal article" date="2018" name="DNA Res.">
        <title>Multiple hybrid de novo genome assembly of finger millet, an orphan allotetraploid crop.</title>
        <authorList>
            <person name="Hatakeyama M."/>
            <person name="Aluri S."/>
            <person name="Balachadran M.T."/>
            <person name="Sivarajan S.R."/>
            <person name="Patrignani A."/>
            <person name="Gruter S."/>
            <person name="Poveda L."/>
            <person name="Shimizu-Inatsugi R."/>
            <person name="Baeten J."/>
            <person name="Francoijs K.J."/>
            <person name="Nataraja K.N."/>
            <person name="Reddy Y.A.N."/>
            <person name="Phadnis S."/>
            <person name="Ravikumar R.L."/>
            <person name="Schlapbach R."/>
            <person name="Sreeman S.M."/>
            <person name="Shimizu K.K."/>
        </authorList>
    </citation>
    <scope>NUCLEOTIDE SEQUENCE</scope>
</reference>
<protein>
    <recommendedName>
        <fullName evidence="1">DUF1618 domain-containing protein</fullName>
    </recommendedName>
</protein>
<dbReference type="PANTHER" id="PTHR33074">
    <property type="entry name" value="EXPRESSED PROTEIN-RELATED"/>
    <property type="match status" value="1"/>
</dbReference>
<feature type="domain" description="DUF1618" evidence="1">
    <location>
        <begin position="203"/>
        <end position="235"/>
    </location>
</feature>
<dbReference type="PANTHER" id="PTHR33074:SF139">
    <property type="entry name" value="OS09G0567000 PROTEIN"/>
    <property type="match status" value="1"/>
</dbReference>
<keyword evidence="3" id="KW-1185">Reference proteome</keyword>
<dbReference type="EMBL" id="BQKI01000072">
    <property type="protein sequence ID" value="GJN16159.1"/>
    <property type="molecule type" value="Genomic_DNA"/>
</dbReference>
<accession>A0AAV5E177</accession>
<evidence type="ECO:0000313" key="2">
    <source>
        <dbReference type="EMBL" id="GJN16159.1"/>
    </source>
</evidence>
<dbReference type="AlphaFoldDB" id="A0AAV5E177"/>
<sequence>MAVAIQFLRRSITLPDTGRQAKLCFSNQIHGGDPFQLAGDLVPPTERCPDAAAPSELDPPRRAALAYISDQSNATTAQCRTRDANQPINVTLYAAAPPRVSYLCVHCPCLDPANFATEPTVLAAEDRFVLLRVPIGPRTIQDLPMCNDYFIYQAGNSRSSSSSPPPSLLLLPNPGRISIPDNRTVFCIHKAISIGGRGGSMGWVDLWSGILVCDVLRKKNPVLRYTPFPVIRYRSDLDDQIIAPAASLKVGTATTWTGSKAGDSWEWNVECSLDVHGVMMMNDQNDVKLLTSSSEDDEDPVPVFGCLCIGAPAPSLENDGLVCFMAKVDIWDHEAWMLAVDTRNKVVQGVDEFRAERTWGLEQLQSFHFSIT</sequence>
<reference evidence="2" key="2">
    <citation type="submission" date="2021-12" db="EMBL/GenBank/DDBJ databases">
        <title>Resequencing data analysis of finger millet.</title>
        <authorList>
            <person name="Hatakeyama M."/>
            <person name="Aluri S."/>
            <person name="Balachadran M.T."/>
            <person name="Sivarajan S.R."/>
            <person name="Poveda L."/>
            <person name="Shimizu-Inatsugi R."/>
            <person name="Schlapbach R."/>
            <person name="Sreeman S.M."/>
            <person name="Shimizu K.K."/>
        </authorList>
    </citation>
    <scope>NUCLEOTIDE SEQUENCE</scope>
</reference>
<dbReference type="Pfam" id="PF07762">
    <property type="entry name" value="DUF1618"/>
    <property type="match status" value="1"/>
</dbReference>
<name>A0AAV5E177_ELECO</name>
<comment type="caution">
    <text evidence="2">The sequence shown here is derived from an EMBL/GenBank/DDBJ whole genome shotgun (WGS) entry which is preliminary data.</text>
</comment>
<dbReference type="InterPro" id="IPR011676">
    <property type="entry name" value="DUF1618"/>
</dbReference>
<organism evidence="2 3">
    <name type="scientific">Eleusine coracana subsp. coracana</name>
    <dbReference type="NCBI Taxonomy" id="191504"/>
    <lineage>
        <taxon>Eukaryota</taxon>
        <taxon>Viridiplantae</taxon>
        <taxon>Streptophyta</taxon>
        <taxon>Embryophyta</taxon>
        <taxon>Tracheophyta</taxon>
        <taxon>Spermatophyta</taxon>
        <taxon>Magnoliopsida</taxon>
        <taxon>Liliopsida</taxon>
        <taxon>Poales</taxon>
        <taxon>Poaceae</taxon>
        <taxon>PACMAD clade</taxon>
        <taxon>Chloridoideae</taxon>
        <taxon>Cynodonteae</taxon>
        <taxon>Eleusininae</taxon>
        <taxon>Eleusine</taxon>
    </lineage>
</organism>
<evidence type="ECO:0000313" key="3">
    <source>
        <dbReference type="Proteomes" id="UP001054889"/>
    </source>
</evidence>
<dbReference type="Proteomes" id="UP001054889">
    <property type="component" value="Unassembled WGS sequence"/>
</dbReference>
<gene>
    <name evidence="2" type="primary">gb03117</name>
    <name evidence="2" type="ORF">PR202_gb03117</name>
</gene>
<proteinExistence type="predicted"/>